<organism evidence="1">
    <name type="scientific">Cyprideis torosa</name>
    <dbReference type="NCBI Taxonomy" id="163714"/>
    <lineage>
        <taxon>Eukaryota</taxon>
        <taxon>Metazoa</taxon>
        <taxon>Ecdysozoa</taxon>
        <taxon>Arthropoda</taxon>
        <taxon>Crustacea</taxon>
        <taxon>Oligostraca</taxon>
        <taxon>Ostracoda</taxon>
        <taxon>Podocopa</taxon>
        <taxon>Podocopida</taxon>
        <taxon>Cytherocopina</taxon>
        <taxon>Cytheroidea</taxon>
        <taxon>Cytherideidae</taxon>
        <taxon>Cyprideis</taxon>
    </lineage>
</organism>
<evidence type="ECO:0000313" key="1">
    <source>
        <dbReference type="EMBL" id="CAD7233226.1"/>
    </source>
</evidence>
<dbReference type="AlphaFoldDB" id="A0A7R8ZVG8"/>
<proteinExistence type="predicted"/>
<name>A0A7R8ZVG8_9CRUS</name>
<sequence>MIPWDIVWEMRFYAVLENACAQAYRKTLLLPEQARMSLLSDALSVWQLIRMMEQTQTQFLKMQTSLSTAPKKKDVTAFANIPKTLTVPFNNAFKFYAIYVTHLKMKI</sequence>
<reference evidence="1" key="1">
    <citation type="submission" date="2020-11" db="EMBL/GenBank/DDBJ databases">
        <authorList>
            <person name="Tran Van P."/>
        </authorList>
    </citation>
    <scope>NUCLEOTIDE SEQUENCE</scope>
</reference>
<gene>
    <name evidence="1" type="ORF">CTOB1V02_LOCUS11049</name>
</gene>
<protein>
    <submittedName>
        <fullName evidence="1">Uncharacterized protein</fullName>
    </submittedName>
</protein>
<dbReference type="EMBL" id="OB665858">
    <property type="protein sequence ID" value="CAD7233226.1"/>
    <property type="molecule type" value="Genomic_DNA"/>
</dbReference>
<accession>A0A7R8ZVG8</accession>